<evidence type="ECO:0000313" key="3">
    <source>
        <dbReference type="Proteomes" id="UP001320831"/>
    </source>
</evidence>
<dbReference type="Proteomes" id="UP001320831">
    <property type="component" value="Unassembled WGS sequence"/>
</dbReference>
<sequence length="88" mass="9882">MNWISLAAVFFIVWWVMLFVSLPVGLRTQDDEKDVVLGTTSSAPRGPHMLRAIVRATLLTAIVVAVFYVVTRVLGYSFDDIPRIVPDF</sequence>
<keyword evidence="3" id="KW-1185">Reference proteome</keyword>
<dbReference type="EMBL" id="JAOCZP010000003">
    <property type="protein sequence ID" value="MCT7375787.1"/>
    <property type="molecule type" value="Genomic_DNA"/>
</dbReference>
<evidence type="ECO:0000256" key="1">
    <source>
        <dbReference type="SAM" id="Phobius"/>
    </source>
</evidence>
<comment type="caution">
    <text evidence="2">The sequence shown here is derived from an EMBL/GenBank/DDBJ whole genome shotgun (WGS) entry which is preliminary data.</text>
</comment>
<dbReference type="InterPro" id="IPR009935">
    <property type="entry name" value="DUF1467"/>
</dbReference>
<feature type="transmembrane region" description="Helical" evidence="1">
    <location>
        <begin position="52"/>
        <end position="70"/>
    </location>
</feature>
<keyword evidence="1" id="KW-1133">Transmembrane helix</keyword>
<name>A0ABT2LMJ3_9HYPH</name>
<keyword evidence="1" id="KW-0812">Transmembrane</keyword>
<dbReference type="Pfam" id="PF07330">
    <property type="entry name" value="DUF1467"/>
    <property type="match status" value="1"/>
</dbReference>
<organism evidence="2 3">
    <name type="scientific">Chelativorans salis</name>
    <dbReference type="NCBI Taxonomy" id="2978478"/>
    <lineage>
        <taxon>Bacteria</taxon>
        <taxon>Pseudomonadati</taxon>
        <taxon>Pseudomonadota</taxon>
        <taxon>Alphaproteobacteria</taxon>
        <taxon>Hyphomicrobiales</taxon>
        <taxon>Phyllobacteriaceae</taxon>
        <taxon>Chelativorans</taxon>
    </lineage>
</organism>
<evidence type="ECO:0000313" key="2">
    <source>
        <dbReference type="EMBL" id="MCT7375787.1"/>
    </source>
</evidence>
<gene>
    <name evidence="2" type="ORF">N5A92_12160</name>
</gene>
<protein>
    <submittedName>
        <fullName evidence="2">DUF1467 family protein</fullName>
    </submittedName>
</protein>
<reference evidence="2 3" key="1">
    <citation type="submission" date="2022-09" db="EMBL/GenBank/DDBJ databases">
        <title>Chelativorans salina sp. nov., a novel slightly halophilic bacterium isolated from a saline lake sediment enrichment.</title>
        <authorList>
            <person name="Gao L."/>
            <person name="Fang B.-Z."/>
            <person name="Li W.-J."/>
        </authorList>
    </citation>
    <scope>NUCLEOTIDE SEQUENCE [LARGE SCALE GENOMIC DNA]</scope>
    <source>
        <strain evidence="2 3">EGI FJ00035</strain>
    </source>
</reference>
<dbReference type="RefSeq" id="WP_260903013.1">
    <property type="nucleotide sequence ID" value="NZ_JAOCZP010000003.1"/>
</dbReference>
<accession>A0ABT2LMJ3</accession>
<feature type="transmembrane region" description="Helical" evidence="1">
    <location>
        <begin position="6"/>
        <end position="26"/>
    </location>
</feature>
<proteinExistence type="predicted"/>
<keyword evidence="1" id="KW-0472">Membrane</keyword>